<dbReference type="PANTHER" id="PTHR22939">
    <property type="entry name" value="SERINE PROTEASE FAMILY S1C HTRA-RELATED"/>
    <property type="match status" value="1"/>
</dbReference>
<dbReference type="PROSITE" id="PS50106">
    <property type="entry name" value="PDZ"/>
    <property type="match status" value="1"/>
</dbReference>
<evidence type="ECO:0000256" key="1">
    <source>
        <dbReference type="ARBA" id="ARBA00010541"/>
    </source>
</evidence>
<dbReference type="Pfam" id="PF13365">
    <property type="entry name" value="Trypsin_2"/>
    <property type="match status" value="1"/>
</dbReference>
<keyword evidence="4" id="KW-1133">Transmembrane helix</keyword>
<dbReference type="GO" id="GO:0006508">
    <property type="term" value="P:proteolysis"/>
    <property type="evidence" value="ECO:0007669"/>
    <property type="project" value="UniProtKB-KW"/>
</dbReference>
<comment type="caution">
    <text evidence="6">The sequence shown here is derived from an EMBL/GenBank/DDBJ whole genome shotgun (WGS) entry which is preliminary data.</text>
</comment>
<keyword evidence="2" id="KW-0645">Protease</keyword>
<dbReference type="Pfam" id="PF13180">
    <property type="entry name" value="PDZ_2"/>
    <property type="match status" value="1"/>
</dbReference>
<evidence type="ECO:0000259" key="5">
    <source>
        <dbReference type="PROSITE" id="PS50106"/>
    </source>
</evidence>
<dbReference type="PANTHER" id="PTHR22939:SF129">
    <property type="entry name" value="SERINE PROTEASE HTRA2, MITOCHONDRIAL"/>
    <property type="match status" value="1"/>
</dbReference>
<name>A0AAE0S386_9BIVA</name>
<dbReference type="GO" id="GO:0004252">
    <property type="term" value="F:serine-type endopeptidase activity"/>
    <property type="evidence" value="ECO:0007669"/>
    <property type="project" value="InterPro"/>
</dbReference>
<sequence length="430" mass="46162">MEEAKLNDILSPGQAGKISLTSEKKQAENISDIFSAEPQEGLRMIFDLNSRPKVMYLGKSQKWEGRTEFCIKLLSASLIAALFGTSLLIAAPDSFAPIVKSEKNKVVHIATTTTIKRPAYLDPFFERFFPNAPSERKSNALGSGFFISSDGYIITNNHVVEGADKIQILTVEQKRYDAKVIGTDPRTDLALIKIEGTGFPAVKMGVSANLEIGDWVIAIGNPLGLDFTVTAGIVSAVERDLTLGGESAGSSAYGKFIQTDTAINFGNSGGPLFNTKGEVVGINTAISANGQGLSFAVPVDVAKNVINQLKSKGKVERGYIGIGIQDLTHEMKSGFSVPADVQGVLINNVGQGTPAEKSGLKQGDVVIEFNGIKTLRTGDLQQAVAETEINKEVPVKIYRDGKLQTVRVKVGMPENTADAPDQKTKKKIWD</sequence>
<comment type="similarity">
    <text evidence="1">Belongs to the peptidase S1C family.</text>
</comment>
<dbReference type="SUPFAM" id="SSF50156">
    <property type="entry name" value="PDZ domain-like"/>
    <property type="match status" value="1"/>
</dbReference>
<keyword evidence="4" id="KW-0472">Membrane</keyword>
<gene>
    <name evidence="6" type="ORF">CHS0354_035205</name>
</gene>
<dbReference type="InterPro" id="IPR043504">
    <property type="entry name" value="Peptidase_S1_PA_chymotrypsin"/>
</dbReference>
<dbReference type="PRINTS" id="PR00834">
    <property type="entry name" value="PROTEASES2C"/>
</dbReference>
<dbReference type="InterPro" id="IPR001478">
    <property type="entry name" value="PDZ"/>
</dbReference>
<feature type="transmembrane region" description="Helical" evidence="4">
    <location>
        <begin position="69"/>
        <end position="91"/>
    </location>
</feature>
<keyword evidence="3" id="KW-0378">Hydrolase</keyword>
<organism evidence="6 7">
    <name type="scientific">Potamilus streckersoni</name>
    <dbReference type="NCBI Taxonomy" id="2493646"/>
    <lineage>
        <taxon>Eukaryota</taxon>
        <taxon>Metazoa</taxon>
        <taxon>Spiralia</taxon>
        <taxon>Lophotrochozoa</taxon>
        <taxon>Mollusca</taxon>
        <taxon>Bivalvia</taxon>
        <taxon>Autobranchia</taxon>
        <taxon>Heteroconchia</taxon>
        <taxon>Palaeoheterodonta</taxon>
        <taxon>Unionida</taxon>
        <taxon>Unionoidea</taxon>
        <taxon>Unionidae</taxon>
        <taxon>Ambleminae</taxon>
        <taxon>Lampsilini</taxon>
        <taxon>Potamilus</taxon>
    </lineage>
</organism>
<dbReference type="AlphaFoldDB" id="A0AAE0S386"/>
<keyword evidence="7" id="KW-1185">Reference proteome</keyword>
<dbReference type="Proteomes" id="UP001195483">
    <property type="component" value="Unassembled WGS sequence"/>
</dbReference>
<dbReference type="InterPro" id="IPR009003">
    <property type="entry name" value="Peptidase_S1_PA"/>
</dbReference>
<protein>
    <recommendedName>
        <fullName evidence="5">PDZ domain-containing protein</fullName>
    </recommendedName>
</protein>
<dbReference type="SMART" id="SM00228">
    <property type="entry name" value="PDZ"/>
    <property type="match status" value="1"/>
</dbReference>
<evidence type="ECO:0000256" key="3">
    <source>
        <dbReference type="ARBA" id="ARBA00022801"/>
    </source>
</evidence>
<dbReference type="EMBL" id="JAEAOA010002069">
    <property type="protein sequence ID" value="KAK3584125.1"/>
    <property type="molecule type" value="Genomic_DNA"/>
</dbReference>
<dbReference type="SUPFAM" id="SSF50494">
    <property type="entry name" value="Trypsin-like serine proteases"/>
    <property type="match status" value="1"/>
</dbReference>
<proteinExistence type="inferred from homology"/>
<dbReference type="Gene3D" id="2.30.42.10">
    <property type="match status" value="1"/>
</dbReference>
<reference evidence="6" key="2">
    <citation type="journal article" date="2021" name="Genome Biol. Evol.">
        <title>Developing a high-quality reference genome for a parasitic bivalve with doubly uniparental inheritance (Bivalvia: Unionida).</title>
        <authorList>
            <person name="Smith C.H."/>
        </authorList>
    </citation>
    <scope>NUCLEOTIDE SEQUENCE</scope>
    <source>
        <strain evidence="6">CHS0354</strain>
        <tissue evidence="6">Mantle</tissue>
    </source>
</reference>
<dbReference type="InterPro" id="IPR036034">
    <property type="entry name" value="PDZ_sf"/>
</dbReference>
<evidence type="ECO:0000313" key="6">
    <source>
        <dbReference type="EMBL" id="KAK3584125.1"/>
    </source>
</evidence>
<reference evidence="6" key="3">
    <citation type="submission" date="2023-05" db="EMBL/GenBank/DDBJ databases">
        <authorList>
            <person name="Smith C.H."/>
        </authorList>
    </citation>
    <scope>NUCLEOTIDE SEQUENCE</scope>
    <source>
        <strain evidence="6">CHS0354</strain>
        <tissue evidence="6">Mantle</tissue>
    </source>
</reference>
<dbReference type="InterPro" id="IPR001940">
    <property type="entry name" value="Peptidase_S1C"/>
</dbReference>
<reference evidence="6" key="1">
    <citation type="journal article" date="2021" name="Genome Biol. Evol.">
        <title>A High-Quality Reference Genome for a Parasitic Bivalve with Doubly Uniparental Inheritance (Bivalvia: Unionida).</title>
        <authorList>
            <person name="Smith C.H."/>
        </authorList>
    </citation>
    <scope>NUCLEOTIDE SEQUENCE</scope>
    <source>
        <strain evidence="6">CHS0354</strain>
    </source>
</reference>
<dbReference type="Gene3D" id="2.40.10.10">
    <property type="entry name" value="Trypsin-like serine proteases"/>
    <property type="match status" value="2"/>
</dbReference>
<accession>A0AAE0S386</accession>
<keyword evidence="4" id="KW-0812">Transmembrane</keyword>
<evidence type="ECO:0000313" key="7">
    <source>
        <dbReference type="Proteomes" id="UP001195483"/>
    </source>
</evidence>
<evidence type="ECO:0000256" key="4">
    <source>
        <dbReference type="SAM" id="Phobius"/>
    </source>
</evidence>
<feature type="domain" description="PDZ" evidence="5">
    <location>
        <begin position="321"/>
        <end position="384"/>
    </location>
</feature>
<evidence type="ECO:0000256" key="2">
    <source>
        <dbReference type="ARBA" id="ARBA00022670"/>
    </source>
</evidence>